<sequence length="342" mass="37713">MALMAGLAAVSTWQAVQTHRQVGAIEQELVRRQQGSTEQSAEARLLARQSQDLARESAAKVSVLEEKLSEVALQRGQLEELILSLSRSRDENLVTDVEASLRVALQQSALTGSAEPLVSALRASEERLGRVDQPRLERVRRAISRDLERVRAVGVPDVGVLLIKLDEAVRLVDELPLLSMRPAPTRNDEASRSSHTPPRSVQQAGKAAAAAASAPGWVELQWQSVQKPLLAVWDEVRGLLRVTRIDRPEGMLVAPEQGYFVRENLKLRLLNARLSLLSRQYEAAASDLDDCQGAVNRYFDGNARRTQVISDLIRQVQQQGRQVSVPRPDETLSAIAALSVVR</sequence>
<dbReference type="GO" id="GO:0008168">
    <property type="term" value="F:methyltransferase activity"/>
    <property type="evidence" value="ECO:0007669"/>
    <property type="project" value="UniProtKB-KW"/>
</dbReference>
<dbReference type="InterPro" id="IPR007470">
    <property type="entry name" value="HemX"/>
</dbReference>
<organism evidence="2 3">
    <name type="scientific">Sphaerotilus hippei</name>
    <dbReference type="NCBI Taxonomy" id="744406"/>
    <lineage>
        <taxon>Bacteria</taxon>
        <taxon>Pseudomonadati</taxon>
        <taxon>Pseudomonadota</taxon>
        <taxon>Betaproteobacteria</taxon>
        <taxon>Burkholderiales</taxon>
        <taxon>Sphaerotilaceae</taxon>
        <taxon>Sphaerotilus</taxon>
    </lineage>
</organism>
<dbReference type="PANTHER" id="PTHR38043">
    <property type="entry name" value="PROTEIN HEMX"/>
    <property type="match status" value="1"/>
</dbReference>
<dbReference type="EMBL" id="QJJS01000006">
    <property type="protein sequence ID" value="PXW96619.1"/>
    <property type="molecule type" value="Genomic_DNA"/>
</dbReference>
<keyword evidence="2" id="KW-0489">Methyltransferase</keyword>
<dbReference type="Pfam" id="PF04375">
    <property type="entry name" value="HemX"/>
    <property type="match status" value="1"/>
</dbReference>
<dbReference type="Proteomes" id="UP000247811">
    <property type="component" value="Unassembled WGS sequence"/>
</dbReference>
<reference evidence="2 3" key="1">
    <citation type="submission" date="2018-05" db="EMBL/GenBank/DDBJ databases">
        <title>Genomic Encyclopedia of Type Strains, Phase IV (KMG-IV): sequencing the most valuable type-strain genomes for metagenomic binning, comparative biology and taxonomic classification.</title>
        <authorList>
            <person name="Goeker M."/>
        </authorList>
    </citation>
    <scope>NUCLEOTIDE SEQUENCE [LARGE SCALE GENOMIC DNA]</scope>
    <source>
        <strain evidence="2 3">DSM 566</strain>
    </source>
</reference>
<dbReference type="GO" id="GO:0032259">
    <property type="term" value="P:methylation"/>
    <property type="evidence" value="ECO:0007669"/>
    <property type="project" value="UniProtKB-KW"/>
</dbReference>
<evidence type="ECO:0000256" key="1">
    <source>
        <dbReference type="SAM" id="MobiDB-lite"/>
    </source>
</evidence>
<evidence type="ECO:0000313" key="2">
    <source>
        <dbReference type="EMBL" id="PXW96619.1"/>
    </source>
</evidence>
<evidence type="ECO:0000313" key="3">
    <source>
        <dbReference type="Proteomes" id="UP000247811"/>
    </source>
</evidence>
<dbReference type="PANTHER" id="PTHR38043:SF1">
    <property type="entry name" value="PROTEIN HEMX"/>
    <property type="match status" value="1"/>
</dbReference>
<proteinExistence type="predicted"/>
<accession>A0A318H1Y8</accession>
<comment type="caution">
    <text evidence="2">The sequence shown here is derived from an EMBL/GenBank/DDBJ whole genome shotgun (WGS) entry which is preliminary data.</text>
</comment>
<gene>
    <name evidence="2" type="ORF">C7444_106138</name>
</gene>
<feature type="region of interest" description="Disordered" evidence="1">
    <location>
        <begin position="182"/>
        <end position="206"/>
    </location>
</feature>
<name>A0A318H1Y8_9BURK</name>
<keyword evidence="3" id="KW-1185">Reference proteome</keyword>
<dbReference type="AlphaFoldDB" id="A0A318H1Y8"/>
<keyword evidence="2" id="KW-0808">Transferase</keyword>
<protein>
    <submittedName>
        <fullName evidence="2">Uroporphyrin-3 C-methyltransferase</fullName>
    </submittedName>
</protein>
<feature type="compositionally biased region" description="Polar residues" evidence="1">
    <location>
        <begin position="193"/>
        <end position="203"/>
    </location>
</feature>